<evidence type="ECO:0000256" key="1">
    <source>
        <dbReference type="SAM" id="MobiDB-lite"/>
    </source>
</evidence>
<organism evidence="2 3">
    <name type="scientific">Massilia rubra</name>
    <dbReference type="NCBI Taxonomy" id="2607910"/>
    <lineage>
        <taxon>Bacteria</taxon>
        <taxon>Pseudomonadati</taxon>
        <taxon>Pseudomonadota</taxon>
        <taxon>Betaproteobacteria</taxon>
        <taxon>Burkholderiales</taxon>
        <taxon>Oxalobacteraceae</taxon>
        <taxon>Telluria group</taxon>
        <taxon>Massilia</taxon>
    </lineage>
</organism>
<protein>
    <submittedName>
        <fullName evidence="2">Uncharacterized protein</fullName>
    </submittedName>
</protein>
<reference evidence="2 3" key="1">
    <citation type="submission" date="2019-09" db="EMBL/GenBank/DDBJ databases">
        <title>Taxonomy of Antarctic Massilia spp.: description of Massilia rubra sp. nov., Massilia aquatica sp. nov., Massilia mucilaginosa sp. nov., Massilia frigida sp. nov. isolated from streams, lakes and regoliths.</title>
        <authorList>
            <person name="Holochova P."/>
            <person name="Sedlacek I."/>
            <person name="Kralova S."/>
            <person name="Maslanova I."/>
            <person name="Busse H.-J."/>
            <person name="Stankova E."/>
            <person name="Vrbovska V."/>
            <person name="Kovarovic V."/>
            <person name="Bartak M."/>
            <person name="Svec P."/>
            <person name="Pantucek R."/>
        </authorList>
    </citation>
    <scope>NUCLEOTIDE SEQUENCE [LARGE SCALE GENOMIC DNA]</scope>
    <source>
        <strain evidence="2 3">CCM 8692</strain>
    </source>
</reference>
<dbReference type="RefSeq" id="WP_167221616.1">
    <property type="nucleotide sequence ID" value="NZ_VUYU01000002.1"/>
</dbReference>
<evidence type="ECO:0000313" key="2">
    <source>
        <dbReference type="EMBL" id="NHZ32641.1"/>
    </source>
</evidence>
<dbReference type="EMBL" id="VUYU01000002">
    <property type="protein sequence ID" value="NHZ32641.1"/>
    <property type="molecule type" value="Genomic_DNA"/>
</dbReference>
<keyword evidence="3" id="KW-1185">Reference proteome</keyword>
<gene>
    <name evidence="2" type="ORF">F0185_03425</name>
</gene>
<dbReference type="Gene3D" id="3.30.1460.10">
    <property type="match status" value="1"/>
</dbReference>
<dbReference type="Proteomes" id="UP000785613">
    <property type="component" value="Unassembled WGS sequence"/>
</dbReference>
<comment type="caution">
    <text evidence="2">The sequence shown here is derived from an EMBL/GenBank/DDBJ whole genome shotgun (WGS) entry which is preliminary data.</text>
</comment>
<evidence type="ECO:0000313" key="3">
    <source>
        <dbReference type="Proteomes" id="UP000785613"/>
    </source>
</evidence>
<name>A0ABX0LJD1_9BURK</name>
<accession>A0ABX0LJD1</accession>
<feature type="compositionally biased region" description="Basic residues" evidence="1">
    <location>
        <begin position="157"/>
        <end position="166"/>
    </location>
</feature>
<proteinExistence type="predicted"/>
<feature type="region of interest" description="Disordered" evidence="1">
    <location>
        <begin position="132"/>
        <end position="166"/>
    </location>
</feature>
<sequence length="166" mass="18411">MEPEKLFLKLSPLLHGFGINPRCVTAAPSYEFKIGLHTMFVTVEPTGQTLLVVPLRRSRTDGQDDSGWQILNQNTFGQPPPVLIHSASGSAEEVLLWCEFSLLTLPSDHLSALPARFLDRLGKTQSLLEGVMPAGRGMPDQSAAKPRHRQPAMATQLRRRLDRHVP</sequence>